<evidence type="ECO:0000313" key="1">
    <source>
        <dbReference type="EMBL" id="EDV00065.1"/>
    </source>
</evidence>
<name>B3JLW2_9BACT</name>
<comment type="caution">
    <text evidence="1">The sequence shown here is derived from an EMBL/GenBank/DDBJ whole genome shotgun (WGS) entry which is preliminary data.</text>
</comment>
<reference evidence="1 2" key="2">
    <citation type="submission" date="2008-04" db="EMBL/GenBank/DDBJ databases">
        <authorList>
            <person name="Fulton L."/>
            <person name="Clifton S."/>
            <person name="Fulton B."/>
            <person name="Xu J."/>
            <person name="Minx P."/>
            <person name="Pepin K.H."/>
            <person name="Johnson M."/>
            <person name="Thiruvilangam P."/>
            <person name="Bhonagiri V."/>
            <person name="Nash W.E."/>
            <person name="Mardis E.R."/>
            <person name="Wilson R.K."/>
        </authorList>
    </citation>
    <scope>NUCLEOTIDE SEQUENCE [LARGE SCALE GENOMIC DNA]</scope>
    <source>
        <strain evidence="1 2">DSM 17136</strain>
    </source>
</reference>
<reference evidence="1 2" key="1">
    <citation type="submission" date="2008-04" db="EMBL/GenBank/DDBJ databases">
        <title>Draft genome sequence of Bacteroides coprocola (DSM 17136).</title>
        <authorList>
            <person name="Sudarsanam P."/>
            <person name="Ley R."/>
            <person name="Guruge J."/>
            <person name="Turnbaugh P.J."/>
            <person name="Mahowald M."/>
            <person name="Liep D."/>
            <person name="Gordon J."/>
        </authorList>
    </citation>
    <scope>NUCLEOTIDE SEQUENCE [LARGE SCALE GENOMIC DNA]</scope>
    <source>
        <strain evidence="1 2">DSM 17136</strain>
    </source>
</reference>
<protein>
    <submittedName>
        <fullName evidence="1">Uncharacterized protein</fullName>
    </submittedName>
</protein>
<gene>
    <name evidence="1" type="ORF">BACCOP_02910</name>
</gene>
<dbReference type="Proteomes" id="UP000003146">
    <property type="component" value="Unassembled WGS sequence"/>
</dbReference>
<proteinExistence type="predicted"/>
<dbReference type="HOGENOM" id="CLU_3229476_0_0_10"/>
<dbReference type="AlphaFoldDB" id="B3JLW2"/>
<dbReference type="EMBL" id="ABIY02000102">
    <property type="protein sequence ID" value="EDV00065.1"/>
    <property type="molecule type" value="Genomic_DNA"/>
</dbReference>
<sequence length="43" mass="5320">MAKIVFLFCHLLRRKRTVWRCGLLFCRIVSVCIFRRIPVQHFR</sequence>
<evidence type="ECO:0000313" key="2">
    <source>
        <dbReference type="Proteomes" id="UP000003146"/>
    </source>
</evidence>
<accession>B3JLW2</accession>
<organism evidence="1 2">
    <name type="scientific">Phocaeicola coprocola DSM 17136</name>
    <dbReference type="NCBI Taxonomy" id="470145"/>
    <lineage>
        <taxon>Bacteria</taxon>
        <taxon>Pseudomonadati</taxon>
        <taxon>Bacteroidota</taxon>
        <taxon>Bacteroidia</taxon>
        <taxon>Bacteroidales</taxon>
        <taxon>Bacteroidaceae</taxon>
        <taxon>Phocaeicola</taxon>
    </lineage>
</organism>